<reference evidence="1 2" key="1">
    <citation type="submission" date="2022-11" db="EMBL/GenBank/DDBJ databases">
        <title>Anaerobic phenanthrene biodegradation by a DNRA strain PheN6.</title>
        <authorList>
            <person name="Zhang Z."/>
        </authorList>
    </citation>
    <scope>NUCLEOTIDE SEQUENCE [LARGE SCALE GENOMIC DNA]</scope>
    <source>
        <strain evidence="1 2">PheN6</strain>
    </source>
</reference>
<sequence length="60" mass="6631">MNDQSRDEVFEQLRRVIAWEVEAQAGIGRPVVRMPPLIADTLLDYFDVSLKAGADLSGLG</sequence>
<organism evidence="1 2">
    <name type="scientific">Intrasporangium calvum</name>
    <dbReference type="NCBI Taxonomy" id="53358"/>
    <lineage>
        <taxon>Bacteria</taxon>
        <taxon>Bacillati</taxon>
        <taxon>Actinomycetota</taxon>
        <taxon>Actinomycetes</taxon>
        <taxon>Micrococcales</taxon>
        <taxon>Intrasporangiaceae</taxon>
        <taxon>Intrasporangium</taxon>
    </lineage>
</organism>
<evidence type="ECO:0000313" key="2">
    <source>
        <dbReference type="Proteomes" id="UP001150259"/>
    </source>
</evidence>
<dbReference type="RefSeq" id="WP_272463614.1">
    <property type="nucleotide sequence ID" value="NZ_JAPFQL010000105.1"/>
</dbReference>
<comment type="caution">
    <text evidence="1">The sequence shown here is derived from an EMBL/GenBank/DDBJ whole genome shotgun (WGS) entry which is preliminary data.</text>
</comment>
<protein>
    <submittedName>
        <fullName evidence="1">Uncharacterized protein</fullName>
    </submittedName>
</protein>
<proteinExistence type="predicted"/>
<evidence type="ECO:0000313" key="1">
    <source>
        <dbReference type="EMBL" id="MDC5699056.1"/>
    </source>
</evidence>
<gene>
    <name evidence="1" type="ORF">OO014_17530</name>
</gene>
<accession>A0ABT5GLY5</accession>
<keyword evidence="2" id="KW-1185">Reference proteome</keyword>
<dbReference type="EMBL" id="JAPFQL010000105">
    <property type="protein sequence ID" value="MDC5699056.1"/>
    <property type="molecule type" value="Genomic_DNA"/>
</dbReference>
<name>A0ABT5GLY5_9MICO</name>
<dbReference type="Proteomes" id="UP001150259">
    <property type="component" value="Unassembled WGS sequence"/>
</dbReference>